<sequence>MSEQEIDLIGKEISLAYKFYQGYGYFLSTTVAQWLGFESLPNWKHQTILDLIAIDILSEFDRKGNKQAQQYMMFFQLHGTYTGRQTILASDLPADIETMFAAIKLQKAIAPAFIREFEV</sequence>
<comment type="caution">
    <text evidence="1">The sequence shown here is derived from an EMBL/GenBank/DDBJ whole genome shotgun (WGS) entry which is preliminary data.</text>
</comment>
<dbReference type="EMBL" id="JAECZC010000055">
    <property type="protein sequence ID" value="MBH8564965.1"/>
    <property type="molecule type" value="Genomic_DNA"/>
</dbReference>
<gene>
    <name evidence="1" type="ORF">I8748_22735</name>
</gene>
<proteinExistence type="predicted"/>
<evidence type="ECO:0000313" key="2">
    <source>
        <dbReference type="Proteomes" id="UP000632766"/>
    </source>
</evidence>
<evidence type="ECO:0000313" key="1">
    <source>
        <dbReference type="EMBL" id="MBH8564965.1"/>
    </source>
</evidence>
<protein>
    <submittedName>
        <fullName evidence="1">Uncharacterized protein</fullName>
    </submittedName>
</protein>
<dbReference type="AlphaFoldDB" id="A0A8J7HWV2"/>
<accession>A0A8J7HWV2</accession>
<organism evidence="1 2">
    <name type="scientific">Amazonocrinis nigriterrae CENA67</name>
    <dbReference type="NCBI Taxonomy" id="2794033"/>
    <lineage>
        <taxon>Bacteria</taxon>
        <taxon>Bacillati</taxon>
        <taxon>Cyanobacteriota</taxon>
        <taxon>Cyanophyceae</taxon>
        <taxon>Nostocales</taxon>
        <taxon>Nostocaceae</taxon>
        <taxon>Amazonocrinis</taxon>
        <taxon>Amazonocrinis nigriterrae</taxon>
    </lineage>
</organism>
<dbReference type="RefSeq" id="WP_198126780.1">
    <property type="nucleotide sequence ID" value="NZ_JAECZC010000055.1"/>
</dbReference>
<keyword evidence="2" id="KW-1185">Reference proteome</keyword>
<name>A0A8J7HWV2_9NOST</name>
<dbReference type="Proteomes" id="UP000632766">
    <property type="component" value="Unassembled WGS sequence"/>
</dbReference>
<reference evidence="1 2" key="1">
    <citation type="journal article" date="2021" name="Int. J. Syst. Evol. Microbiol.">
        <title>Amazonocrinis nigriterrae gen. nov., sp. nov., Atlanticothrix silvestris gen. nov., sp. nov. and Dendronalium phyllosphericum gen. nov., sp. nov., nostocacean cyanobacteria from Brazilian environments.</title>
        <authorList>
            <person name="Alvarenga D.O."/>
            <person name="Andreote A.P.D."/>
            <person name="Branco L.H.Z."/>
            <person name="Delbaje E."/>
            <person name="Cruz R.B."/>
            <person name="Varani A.M."/>
            <person name="Fiore M.F."/>
        </authorList>
    </citation>
    <scope>NUCLEOTIDE SEQUENCE [LARGE SCALE GENOMIC DNA]</scope>
    <source>
        <strain evidence="1 2">CENA67</strain>
    </source>
</reference>